<evidence type="ECO:0000313" key="8">
    <source>
        <dbReference type="EMBL" id="PAB57053.1"/>
    </source>
</evidence>
<feature type="non-terminal residue" evidence="8">
    <location>
        <position position="112"/>
    </location>
</feature>
<dbReference type="AlphaFoldDB" id="A0A267ME33"/>
<keyword evidence="9" id="KW-1185">Reference proteome</keyword>
<evidence type="ECO:0000256" key="1">
    <source>
        <dbReference type="ARBA" id="ARBA00004651"/>
    </source>
</evidence>
<evidence type="ECO:0000256" key="5">
    <source>
        <dbReference type="ARBA" id="ARBA00022692"/>
    </source>
</evidence>
<dbReference type="EMBL" id="NIBG01000029">
    <property type="protein sequence ID" value="PAB57053.1"/>
    <property type="molecule type" value="Genomic_DNA"/>
</dbReference>
<reference evidence="8 9" key="1">
    <citation type="submission" date="2017-06" db="EMBL/GenBank/DDBJ databases">
        <title>Draft genome sequence of anaerobic fermentative bacterium Anaeromicrobium sediminis DY2726D isolated from West Pacific Ocean sediments.</title>
        <authorList>
            <person name="Zeng X."/>
        </authorList>
    </citation>
    <scope>NUCLEOTIDE SEQUENCE [LARGE SCALE GENOMIC DNA]</scope>
    <source>
        <strain evidence="8 9">DY2726D</strain>
    </source>
</reference>
<evidence type="ECO:0000256" key="6">
    <source>
        <dbReference type="ARBA" id="ARBA00022989"/>
    </source>
</evidence>
<evidence type="ECO:0000313" key="9">
    <source>
        <dbReference type="Proteomes" id="UP000216024"/>
    </source>
</evidence>
<keyword evidence="3" id="KW-0813">Transport</keyword>
<name>A0A267ME33_9FIRM</name>
<keyword evidence="4" id="KW-1003">Cell membrane</keyword>
<dbReference type="Pfam" id="PF01899">
    <property type="entry name" value="MNHE"/>
    <property type="match status" value="1"/>
</dbReference>
<keyword evidence="5" id="KW-0812">Transmembrane</keyword>
<dbReference type="GO" id="GO:0005886">
    <property type="term" value="C:plasma membrane"/>
    <property type="evidence" value="ECO:0007669"/>
    <property type="project" value="UniProtKB-SubCell"/>
</dbReference>
<dbReference type="RefSeq" id="WP_141228394.1">
    <property type="nucleotide sequence ID" value="NZ_NIBG01000029.1"/>
</dbReference>
<sequence>MKKMKQNFKLFLIQFLFWMFLTLDFTPLNFIIGIVFSSIVTKASYGVLYDNNGYKFDFPRISTFINYILKLIVEIYKSSFSYILRIIKKDCEPIIVEVDLEVKDPLIITIIS</sequence>
<keyword evidence="7" id="KW-0472">Membrane</keyword>
<organism evidence="8 9">
    <name type="scientific">Anaeromicrobium sediminis</name>
    <dbReference type="NCBI Taxonomy" id="1478221"/>
    <lineage>
        <taxon>Bacteria</taxon>
        <taxon>Bacillati</taxon>
        <taxon>Bacillota</taxon>
        <taxon>Clostridia</taxon>
        <taxon>Peptostreptococcales</taxon>
        <taxon>Thermotaleaceae</taxon>
        <taxon>Anaeromicrobium</taxon>
    </lineage>
</organism>
<dbReference type="InterPro" id="IPR002758">
    <property type="entry name" value="Cation_antiport_E"/>
</dbReference>
<proteinExistence type="inferred from homology"/>
<dbReference type="PANTHER" id="PTHR34584:SF1">
    <property type="entry name" value="NA(+)_H(+) ANTIPORTER SUBUNIT E1"/>
    <property type="match status" value="1"/>
</dbReference>
<dbReference type="GO" id="GO:0015297">
    <property type="term" value="F:antiporter activity"/>
    <property type="evidence" value="ECO:0007669"/>
    <property type="project" value="UniProtKB-KW"/>
</dbReference>
<keyword evidence="6" id="KW-1133">Transmembrane helix</keyword>
<dbReference type="Proteomes" id="UP000216024">
    <property type="component" value="Unassembled WGS sequence"/>
</dbReference>
<comment type="caution">
    <text evidence="8">The sequence shown here is derived from an EMBL/GenBank/DDBJ whole genome shotgun (WGS) entry which is preliminary data.</text>
</comment>
<evidence type="ECO:0000256" key="7">
    <source>
        <dbReference type="ARBA" id="ARBA00023136"/>
    </source>
</evidence>
<comment type="similarity">
    <text evidence="2">Belongs to the CPA3 antiporters (TC 2.A.63) subunit E family.</text>
</comment>
<comment type="subcellular location">
    <subcellularLocation>
        <location evidence="1">Cell membrane</location>
        <topology evidence="1">Multi-pass membrane protein</topology>
    </subcellularLocation>
</comment>
<evidence type="ECO:0000256" key="3">
    <source>
        <dbReference type="ARBA" id="ARBA00022449"/>
    </source>
</evidence>
<accession>A0A267ME33</accession>
<dbReference type="OrthoDB" id="9800498at2"/>
<gene>
    <name evidence="8" type="ORF">CCE28_19935</name>
</gene>
<evidence type="ECO:0000256" key="2">
    <source>
        <dbReference type="ARBA" id="ARBA00006228"/>
    </source>
</evidence>
<evidence type="ECO:0000256" key="4">
    <source>
        <dbReference type="ARBA" id="ARBA00022475"/>
    </source>
</evidence>
<protein>
    <submittedName>
        <fullName evidence="8">Uncharacterized protein</fullName>
    </submittedName>
</protein>
<dbReference type="PANTHER" id="PTHR34584">
    <property type="entry name" value="NA(+)/H(+) ANTIPORTER SUBUNIT E1"/>
    <property type="match status" value="1"/>
</dbReference>
<dbReference type="GO" id="GO:0008324">
    <property type="term" value="F:monoatomic cation transmembrane transporter activity"/>
    <property type="evidence" value="ECO:0007669"/>
    <property type="project" value="InterPro"/>
</dbReference>
<keyword evidence="3" id="KW-0050">Antiport</keyword>